<dbReference type="EMBL" id="UWPJ01000014">
    <property type="protein sequence ID" value="VCU69408.1"/>
    <property type="molecule type" value="Genomic_DNA"/>
</dbReference>
<dbReference type="PANTHER" id="PTHR43537">
    <property type="entry name" value="TRANSCRIPTIONAL REGULATOR, GNTR FAMILY"/>
    <property type="match status" value="1"/>
</dbReference>
<dbReference type="AlphaFoldDB" id="A0A3P4B178"/>
<dbReference type="PANTHER" id="PTHR43537:SF24">
    <property type="entry name" value="GLUCONATE OPERON TRANSCRIPTIONAL REPRESSOR"/>
    <property type="match status" value="1"/>
</dbReference>
<dbReference type="Gene3D" id="1.20.120.530">
    <property type="entry name" value="GntR ligand-binding domain-like"/>
    <property type="match status" value="1"/>
</dbReference>
<dbReference type="InterPro" id="IPR008920">
    <property type="entry name" value="TF_FadR/GntR_C"/>
</dbReference>
<dbReference type="PROSITE" id="PS50949">
    <property type="entry name" value="HTH_GNTR"/>
    <property type="match status" value="1"/>
</dbReference>
<dbReference type="InterPro" id="IPR011711">
    <property type="entry name" value="GntR_C"/>
</dbReference>
<dbReference type="SUPFAM" id="SSF48008">
    <property type="entry name" value="GntR ligand-binding domain-like"/>
    <property type="match status" value="1"/>
</dbReference>
<dbReference type="InterPro" id="IPR036388">
    <property type="entry name" value="WH-like_DNA-bd_sf"/>
</dbReference>
<evidence type="ECO:0000256" key="2">
    <source>
        <dbReference type="ARBA" id="ARBA00023125"/>
    </source>
</evidence>
<sequence>MSSESRASRYYDTEPARASRTVVRPTPLGTAVYETLLAQLISLKIAPGSRIAVDALVRELGVSQTPIRAALIRLEAEGLVVNTHNVGYSAAPMPSRDRFEQIYDMRLLIEPHTAMRAAQRMSAASREDLANMARAMAAPEEGDAKLAYGKFAMQDARFHARIAIESGNLLAAEALDRLYAHMHLFRLRFHSGVKDDAIQEHETLMQALLAGDGDAAGRAMTEHIERSRERMAPYFDLLD</sequence>
<dbReference type="OrthoDB" id="8680240at2"/>
<dbReference type="Gene3D" id="1.10.10.10">
    <property type="entry name" value="Winged helix-like DNA-binding domain superfamily/Winged helix DNA-binding domain"/>
    <property type="match status" value="1"/>
</dbReference>
<feature type="domain" description="HTH gntR-type" evidence="4">
    <location>
        <begin position="26"/>
        <end position="93"/>
    </location>
</feature>
<evidence type="ECO:0000313" key="5">
    <source>
        <dbReference type="EMBL" id="VCU69408.1"/>
    </source>
</evidence>
<keyword evidence="3" id="KW-0804">Transcription</keyword>
<dbReference type="Pfam" id="PF00392">
    <property type="entry name" value="GntR"/>
    <property type="match status" value="1"/>
</dbReference>
<proteinExistence type="predicted"/>
<evidence type="ECO:0000256" key="3">
    <source>
        <dbReference type="ARBA" id="ARBA00023163"/>
    </source>
</evidence>
<name>A0A3P4B178_9BURK</name>
<protein>
    <submittedName>
        <fullName evidence="5">Putative HTH-type transcriptional regulator YdfH</fullName>
    </submittedName>
</protein>
<dbReference type="SMART" id="SM00895">
    <property type="entry name" value="FCD"/>
    <property type="match status" value="1"/>
</dbReference>
<gene>
    <name evidence="5" type="primary">ydfH_3</name>
    <name evidence="5" type="ORF">PIGHUM_01470</name>
</gene>
<keyword evidence="2" id="KW-0238">DNA-binding</keyword>
<reference evidence="5 6" key="1">
    <citation type="submission" date="2018-10" db="EMBL/GenBank/DDBJ databases">
        <authorList>
            <person name="Criscuolo A."/>
        </authorList>
    </citation>
    <scope>NUCLEOTIDE SEQUENCE [LARGE SCALE GENOMIC DNA]</scope>
    <source>
        <strain evidence="5">DnA1</strain>
    </source>
</reference>
<keyword evidence="1" id="KW-0805">Transcription regulation</keyword>
<dbReference type="RefSeq" id="WP_124078764.1">
    <property type="nucleotide sequence ID" value="NZ_UWPJ01000014.1"/>
</dbReference>
<accession>A0A3P4B178</accession>
<evidence type="ECO:0000313" key="6">
    <source>
        <dbReference type="Proteomes" id="UP000277294"/>
    </source>
</evidence>
<organism evidence="5 6">
    <name type="scientific">Pigmentiphaga humi</name>
    <dbReference type="NCBI Taxonomy" id="2478468"/>
    <lineage>
        <taxon>Bacteria</taxon>
        <taxon>Pseudomonadati</taxon>
        <taxon>Pseudomonadota</taxon>
        <taxon>Betaproteobacteria</taxon>
        <taxon>Burkholderiales</taxon>
        <taxon>Alcaligenaceae</taxon>
        <taxon>Pigmentiphaga</taxon>
    </lineage>
</organism>
<keyword evidence="6" id="KW-1185">Reference proteome</keyword>
<evidence type="ECO:0000256" key="1">
    <source>
        <dbReference type="ARBA" id="ARBA00023015"/>
    </source>
</evidence>
<dbReference type="GO" id="GO:0003677">
    <property type="term" value="F:DNA binding"/>
    <property type="evidence" value="ECO:0007669"/>
    <property type="project" value="UniProtKB-KW"/>
</dbReference>
<dbReference type="SUPFAM" id="SSF46785">
    <property type="entry name" value="Winged helix' DNA-binding domain"/>
    <property type="match status" value="1"/>
</dbReference>
<dbReference type="SMART" id="SM00345">
    <property type="entry name" value="HTH_GNTR"/>
    <property type="match status" value="1"/>
</dbReference>
<dbReference type="InterPro" id="IPR000524">
    <property type="entry name" value="Tscrpt_reg_HTH_GntR"/>
</dbReference>
<dbReference type="Proteomes" id="UP000277294">
    <property type="component" value="Unassembled WGS sequence"/>
</dbReference>
<dbReference type="Pfam" id="PF07729">
    <property type="entry name" value="FCD"/>
    <property type="match status" value="1"/>
</dbReference>
<evidence type="ECO:0000259" key="4">
    <source>
        <dbReference type="PROSITE" id="PS50949"/>
    </source>
</evidence>
<dbReference type="InterPro" id="IPR036390">
    <property type="entry name" value="WH_DNA-bd_sf"/>
</dbReference>
<dbReference type="GO" id="GO:0003700">
    <property type="term" value="F:DNA-binding transcription factor activity"/>
    <property type="evidence" value="ECO:0007669"/>
    <property type="project" value="InterPro"/>
</dbReference>